<dbReference type="EMBL" id="JADBJN010000002">
    <property type="protein sequence ID" value="KAG5678031.1"/>
    <property type="molecule type" value="Genomic_DNA"/>
</dbReference>
<evidence type="ECO:0000313" key="5">
    <source>
        <dbReference type="Proteomes" id="UP001107558"/>
    </source>
</evidence>
<reference evidence="4" key="1">
    <citation type="submission" date="2021-03" db="EMBL/GenBank/DDBJ databases">
        <title>Chromosome level genome of the anhydrobiotic midge Polypedilum vanderplanki.</title>
        <authorList>
            <person name="Yoshida Y."/>
            <person name="Kikawada T."/>
            <person name="Gusev O."/>
        </authorList>
    </citation>
    <scope>NUCLEOTIDE SEQUENCE</scope>
    <source>
        <strain evidence="4">NIAS01</strain>
        <tissue evidence="4">Whole body or cell culture</tissue>
    </source>
</reference>
<feature type="domain" description="Sulfotransferase" evidence="3">
    <location>
        <begin position="54"/>
        <end position="301"/>
    </location>
</feature>
<dbReference type="SUPFAM" id="SSF52540">
    <property type="entry name" value="P-loop containing nucleoside triphosphate hydrolases"/>
    <property type="match status" value="1"/>
</dbReference>
<proteinExistence type="inferred from homology"/>
<evidence type="ECO:0000313" key="4">
    <source>
        <dbReference type="EMBL" id="KAG5678031.1"/>
    </source>
</evidence>
<dbReference type="Pfam" id="PF00685">
    <property type="entry name" value="Sulfotransfer_1"/>
    <property type="match status" value="1"/>
</dbReference>
<dbReference type="OrthoDB" id="205623at2759"/>
<name>A0A9J6C7V7_POLVA</name>
<dbReference type="Proteomes" id="UP001107558">
    <property type="component" value="Chromosome 2"/>
</dbReference>
<dbReference type="AlphaFoldDB" id="A0A9J6C7V7"/>
<protein>
    <recommendedName>
        <fullName evidence="3">Sulfotransferase domain-containing protein</fullName>
    </recommendedName>
</protein>
<comment type="caution">
    <text evidence="4">The sequence shown here is derived from an EMBL/GenBank/DDBJ whole genome shotgun (WGS) entry which is preliminary data.</text>
</comment>
<sequence>MEFCDLEDKYGQKFIEGKNFKSIEIKNGNTKCVMVKKYWSEYLEDMKNFEVFEDDVWVISYPKCGTTWTQEMTWLLNKDLDYDEAMQNKLNFRFPYIEFGGISDEISINTIDKCNKLSRPRHIKSHLPVFLLPEQLWTVKPKIIYITRNPKDAVVSYFHHYRNIIGYLGSRDEFFDFFLNDKLVYSPFSSHVIEFWKISKENSNVLFLFYENLKKNLDNEVKKVMKFLNKNYTQDQVDKLCEHLSFDSMKKNVSINWKPNTLPREVENQTEEKFEFIRKGIVGSHKKEMTENQISRFNDYLNRFSDYSELLENF</sequence>
<dbReference type="GO" id="GO:0008146">
    <property type="term" value="F:sulfotransferase activity"/>
    <property type="evidence" value="ECO:0007669"/>
    <property type="project" value="InterPro"/>
</dbReference>
<evidence type="ECO:0000256" key="1">
    <source>
        <dbReference type="ARBA" id="ARBA00005771"/>
    </source>
</evidence>
<dbReference type="Gene3D" id="3.40.50.300">
    <property type="entry name" value="P-loop containing nucleotide triphosphate hydrolases"/>
    <property type="match status" value="1"/>
</dbReference>
<organism evidence="4 5">
    <name type="scientific">Polypedilum vanderplanki</name>
    <name type="common">Sleeping chironomid midge</name>
    <dbReference type="NCBI Taxonomy" id="319348"/>
    <lineage>
        <taxon>Eukaryota</taxon>
        <taxon>Metazoa</taxon>
        <taxon>Ecdysozoa</taxon>
        <taxon>Arthropoda</taxon>
        <taxon>Hexapoda</taxon>
        <taxon>Insecta</taxon>
        <taxon>Pterygota</taxon>
        <taxon>Neoptera</taxon>
        <taxon>Endopterygota</taxon>
        <taxon>Diptera</taxon>
        <taxon>Nematocera</taxon>
        <taxon>Chironomoidea</taxon>
        <taxon>Chironomidae</taxon>
        <taxon>Chironominae</taxon>
        <taxon>Polypedilum</taxon>
        <taxon>Polypedilum</taxon>
    </lineage>
</organism>
<accession>A0A9J6C7V7</accession>
<evidence type="ECO:0000256" key="2">
    <source>
        <dbReference type="ARBA" id="ARBA00022679"/>
    </source>
</evidence>
<keyword evidence="2" id="KW-0808">Transferase</keyword>
<dbReference type="InterPro" id="IPR000863">
    <property type="entry name" value="Sulfotransferase_dom"/>
</dbReference>
<gene>
    <name evidence="4" type="ORF">PVAND_007738</name>
</gene>
<dbReference type="PANTHER" id="PTHR11783">
    <property type="entry name" value="SULFOTRANSFERASE SULT"/>
    <property type="match status" value="1"/>
</dbReference>
<keyword evidence="5" id="KW-1185">Reference proteome</keyword>
<comment type="similarity">
    <text evidence="1">Belongs to the sulfotransferase 1 family.</text>
</comment>
<evidence type="ECO:0000259" key="3">
    <source>
        <dbReference type="Pfam" id="PF00685"/>
    </source>
</evidence>
<dbReference type="InterPro" id="IPR027417">
    <property type="entry name" value="P-loop_NTPase"/>
</dbReference>